<organism evidence="1 2">
    <name type="scientific">Hypoxylon rubiginosum</name>
    <dbReference type="NCBI Taxonomy" id="110542"/>
    <lineage>
        <taxon>Eukaryota</taxon>
        <taxon>Fungi</taxon>
        <taxon>Dikarya</taxon>
        <taxon>Ascomycota</taxon>
        <taxon>Pezizomycotina</taxon>
        <taxon>Sordariomycetes</taxon>
        <taxon>Xylariomycetidae</taxon>
        <taxon>Xylariales</taxon>
        <taxon>Hypoxylaceae</taxon>
        <taxon>Hypoxylon</taxon>
    </lineage>
</organism>
<sequence length="342" mass="37726">MLRAQLRRISLPLASRQLSRTSPSKRTIWSFHRGYGLAPVPVFRPALWALAATATIYIGCAAYDVRRDVQDAKRRGAFKEGRVGSYEDLEEAKYRSHGRHHRTGASSASRWNPPGQIGEMLAGYNDAEKFILGVVALNLALVGACKFAPGPLARYLGHIPVLKPNFTLLTSCFGHSGWLHVGLNSLVLYQFGTHVASYPAFQGNGSHFAAFYLSTGILSALGDHFATMLPTRLYRIRRLGFFQGTGGIIMAMLGIFVAMEPDMMISSIIPPGTYPMQNYIAVLATIDLIGLFVGIPLLSWAHANHLAGLGIGIAYIYYDGKEHMWQPSRKLAFNCMKRLHMV</sequence>
<proteinExistence type="predicted"/>
<evidence type="ECO:0000313" key="2">
    <source>
        <dbReference type="Proteomes" id="UP001497680"/>
    </source>
</evidence>
<dbReference type="Proteomes" id="UP001497680">
    <property type="component" value="Unassembled WGS sequence"/>
</dbReference>
<evidence type="ECO:0000313" key="1">
    <source>
        <dbReference type="EMBL" id="KAI6089887.1"/>
    </source>
</evidence>
<gene>
    <name evidence="1" type="ORF">F4821DRAFT_44170</name>
</gene>
<accession>A0ACC0DB46</accession>
<reference evidence="1 2" key="1">
    <citation type="journal article" date="2022" name="New Phytol.">
        <title>Ecological generalism drives hyperdiversity of secondary metabolite gene clusters in xylarialean endophytes.</title>
        <authorList>
            <person name="Franco M.E.E."/>
            <person name="Wisecaver J.H."/>
            <person name="Arnold A.E."/>
            <person name="Ju Y.M."/>
            <person name="Slot J.C."/>
            <person name="Ahrendt S."/>
            <person name="Moore L.P."/>
            <person name="Eastman K.E."/>
            <person name="Scott K."/>
            <person name="Konkel Z."/>
            <person name="Mondo S.J."/>
            <person name="Kuo A."/>
            <person name="Hayes R.D."/>
            <person name="Haridas S."/>
            <person name="Andreopoulos B."/>
            <person name="Riley R."/>
            <person name="LaButti K."/>
            <person name="Pangilinan J."/>
            <person name="Lipzen A."/>
            <person name="Amirebrahimi M."/>
            <person name="Yan J."/>
            <person name="Adam C."/>
            <person name="Keymanesh K."/>
            <person name="Ng V."/>
            <person name="Louie K."/>
            <person name="Northen T."/>
            <person name="Drula E."/>
            <person name="Henrissat B."/>
            <person name="Hsieh H.M."/>
            <person name="Youens-Clark K."/>
            <person name="Lutzoni F."/>
            <person name="Miadlikowska J."/>
            <person name="Eastwood D.C."/>
            <person name="Hamelin R.C."/>
            <person name="Grigoriev I.V."/>
            <person name="U'Ren J.M."/>
        </authorList>
    </citation>
    <scope>NUCLEOTIDE SEQUENCE [LARGE SCALE GENOMIC DNA]</scope>
    <source>
        <strain evidence="1 2">ER1909</strain>
    </source>
</reference>
<keyword evidence="2" id="KW-1185">Reference proteome</keyword>
<protein>
    <submittedName>
        <fullName evidence="1">Uncharacterized protein</fullName>
    </submittedName>
</protein>
<dbReference type="EMBL" id="MU394293">
    <property type="protein sequence ID" value="KAI6089887.1"/>
    <property type="molecule type" value="Genomic_DNA"/>
</dbReference>
<name>A0ACC0DB46_9PEZI</name>
<comment type="caution">
    <text evidence="1">The sequence shown here is derived from an EMBL/GenBank/DDBJ whole genome shotgun (WGS) entry which is preliminary data.</text>
</comment>